<evidence type="ECO:0000313" key="3">
    <source>
        <dbReference type="EMBL" id="OAQ60219.1"/>
    </source>
</evidence>
<gene>
    <name evidence="3" type="ORF">VFPPC_10648</name>
</gene>
<evidence type="ECO:0000259" key="2">
    <source>
        <dbReference type="PROSITE" id="PS00028"/>
    </source>
</evidence>
<feature type="region of interest" description="Disordered" evidence="1">
    <location>
        <begin position="187"/>
        <end position="206"/>
    </location>
</feature>
<dbReference type="RefSeq" id="XP_018138129.1">
    <property type="nucleotide sequence ID" value="XM_018288977.1"/>
</dbReference>
<dbReference type="GO" id="GO:0000981">
    <property type="term" value="F:DNA-binding transcription factor activity, RNA polymerase II-specific"/>
    <property type="evidence" value="ECO:0007669"/>
    <property type="project" value="TreeGrafter"/>
</dbReference>
<dbReference type="STRING" id="1380566.A0A179F528"/>
<dbReference type="InterPro" id="IPR052400">
    <property type="entry name" value="Zn2-C6_fungal_TF"/>
</dbReference>
<dbReference type="KEGG" id="pchm:VFPPC_10648"/>
<dbReference type="PROSITE" id="PS00028">
    <property type="entry name" value="ZINC_FINGER_C2H2_1"/>
    <property type="match status" value="1"/>
</dbReference>
<dbReference type="Proteomes" id="UP000078397">
    <property type="component" value="Unassembled WGS sequence"/>
</dbReference>
<keyword evidence="4" id="KW-1185">Reference proteome</keyword>
<organism evidence="3 4">
    <name type="scientific">Pochonia chlamydosporia 170</name>
    <dbReference type="NCBI Taxonomy" id="1380566"/>
    <lineage>
        <taxon>Eukaryota</taxon>
        <taxon>Fungi</taxon>
        <taxon>Dikarya</taxon>
        <taxon>Ascomycota</taxon>
        <taxon>Pezizomycotina</taxon>
        <taxon>Sordariomycetes</taxon>
        <taxon>Hypocreomycetidae</taxon>
        <taxon>Hypocreales</taxon>
        <taxon>Clavicipitaceae</taxon>
        <taxon>Pochonia</taxon>
    </lineage>
</organism>
<dbReference type="AlphaFoldDB" id="A0A179F528"/>
<dbReference type="PANTHER" id="PTHR47657">
    <property type="entry name" value="STEROL REGULATORY ELEMENT-BINDING PROTEIN ECM22"/>
    <property type="match status" value="1"/>
</dbReference>
<comment type="caution">
    <text evidence="3">The sequence shown here is derived from an EMBL/GenBank/DDBJ whole genome shotgun (WGS) entry which is preliminary data.</text>
</comment>
<dbReference type="InterPro" id="IPR022698">
    <property type="entry name" value="OrsD"/>
</dbReference>
<sequence>MEAITLGPRNLLEYNPTYRVLICRECQYAIQKTAVQSHLLRHKIYRDDRTRLLRSIAQLDLFEPHRVPLPEPSSPPIDGLPVISGFRCDMAGCGNLCASLKRMRRHLSEVHGLSKASDASFASPAKIQTFFRGTKLRYFEVKPTAAATSTTSADLADVTTIDAVIAQDDADGRLDEQRGTQLEVPARDVSMPSSAPVPVSQLTRSEGPSNLDMEVLTYFYHFTSQTSLTLPSPKSSQPTSHYWATDVTQSALQRQWLMHGLLGMSACHLATLEKDPIQRKSHYERATRFSTQFSSEWDEVRRTDSVVMRSGPEEVAWNAARHVKCYLRCALSCVNGKMVTMDEIRTDSHSTLLVSSFVATLRDSFDLDMAHSLGWHDGDVHPAQTNGQLDKISETERTFDDKNTSPSSYANTDKQAQTVALLKSLPYRMADVFGKPDDARDVLATLSAVSVLVECCEMSFASDDSTDAWLGMAVWVAKLPSHFVDMTSHGSPTALVVLAHWAASVAYRAEEYGCWFLSGLARRVVEEIEQQLATIGSAVQRLVADLVPLMTVTNE</sequence>
<dbReference type="OrthoDB" id="416217at2759"/>
<feature type="compositionally biased region" description="Low complexity" evidence="1">
    <location>
        <begin position="189"/>
        <end position="200"/>
    </location>
</feature>
<dbReference type="EMBL" id="LSBJ02000009">
    <property type="protein sequence ID" value="OAQ60219.1"/>
    <property type="molecule type" value="Genomic_DNA"/>
</dbReference>
<protein>
    <submittedName>
        <fullName evidence="3">Fungal specific transcription factor domain-containing protein</fullName>
    </submittedName>
</protein>
<dbReference type="Pfam" id="PF12013">
    <property type="entry name" value="OrsD"/>
    <property type="match status" value="1"/>
</dbReference>
<reference evidence="3 4" key="1">
    <citation type="journal article" date="2016" name="PLoS Pathog.">
        <title>Biosynthesis of antibiotic leucinostatins in bio-control fungus Purpureocillium lilacinum and their inhibition on phytophthora revealed by genome mining.</title>
        <authorList>
            <person name="Wang G."/>
            <person name="Liu Z."/>
            <person name="Lin R."/>
            <person name="Li E."/>
            <person name="Mao Z."/>
            <person name="Ling J."/>
            <person name="Yang Y."/>
            <person name="Yin W.B."/>
            <person name="Xie B."/>
        </authorList>
    </citation>
    <scope>NUCLEOTIDE SEQUENCE [LARGE SCALE GENOMIC DNA]</scope>
    <source>
        <strain evidence="3">170</strain>
    </source>
</reference>
<evidence type="ECO:0000313" key="4">
    <source>
        <dbReference type="Proteomes" id="UP000078397"/>
    </source>
</evidence>
<dbReference type="InterPro" id="IPR013087">
    <property type="entry name" value="Znf_C2H2_type"/>
</dbReference>
<dbReference type="PANTHER" id="PTHR47657:SF3">
    <property type="entry name" value="ORSELLINIC ACID_F9775 BIOSYNTHESIS CLUSTER PROTEIN D-RELATED"/>
    <property type="match status" value="1"/>
</dbReference>
<accession>A0A179F528</accession>
<proteinExistence type="predicted"/>
<name>A0A179F528_METCM</name>
<feature type="domain" description="C2H2-type" evidence="2">
    <location>
        <begin position="88"/>
        <end position="111"/>
    </location>
</feature>
<dbReference type="SMART" id="SM00355">
    <property type="entry name" value="ZnF_C2H2"/>
    <property type="match status" value="2"/>
</dbReference>
<dbReference type="GeneID" id="28852971"/>
<evidence type="ECO:0000256" key="1">
    <source>
        <dbReference type="SAM" id="MobiDB-lite"/>
    </source>
</evidence>